<gene>
    <name evidence="1" type="ORF">AQUCO_00200877v1</name>
</gene>
<evidence type="ECO:0000313" key="2">
    <source>
        <dbReference type="Proteomes" id="UP000230069"/>
    </source>
</evidence>
<dbReference type="STRING" id="218851.A0A2G5F589"/>
<protein>
    <submittedName>
        <fullName evidence="1">Uncharacterized protein</fullName>
    </submittedName>
</protein>
<dbReference type="Proteomes" id="UP000230069">
    <property type="component" value="Unassembled WGS sequence"/>
</dbReference>
<name>A0A2G5F589_AQUCA</name>
<dbReference type="OrthoDB" id="2011628at2759"/>
<dbReference type="FunCoup" id="A0A2G5F589">
    <property type="interactions" value="1228"/>
</dbReference>
<dbReference type="PANTHER" id="PTHR36360:SF1">
    <property type="entry name" value="ACTIN T1-LIKE PROTEIN"/>
    <property type="match status" value="1"/>
</dbReference>
<reference evidence="1 2" key="1">
    <citation type="submission" date="2017-09" db="EMBL/GenBank/DDBJ databases">
        <title>WGS assembly of Aquilegia coerulea Goldsmith.</title>
        <authorList>
            <person name="Hodges S."/>
            <person name="Kramer E."/>
            <person name="Nordborg M."/>
            <person name="Tomkins J."/>
            <person name="Borevitz J."/>
            <person name="Derieg N."/>
            <person name="Yan J."/>
            <person name="Mihaltcheva S."/>
            <person name="Hayes R.D."/>
            <person name="Rokhsar D."/>
        </authorList>
    </citation>
    <scope>NUCLEOTIDE SEQUENCE [LARGE SCALE GENOMIC DNA]</scope>
    <source>
        <strain evidence="2">cv. Goldsmith</strain>
    </source>
</reference>
<dbReference type="EMBL" id="KZ305019">
    <property type="protein sequence ID" value="PIA63152.1"/>
    <property type="molecule type" value="Genomic_DNA"/>
</dbReference>
<organism evidence="1 2">
    <name type="scientific">Aquilegia coerulea</name>
    <name type="common">Rocky mountain columbine</name>
    <dbReference type="NCBI Taxonomy" id="218851"/>
    <lineage>
        <taxon>Eukaryota</taxon>
        <taxon>Viridiplantae</taxon>
        <taxon>Streptophyta</taxon>
        <taxon>Embryophyta</taxon>
        <taxon>Tracheophyta</taxon>
        <taxon>Spermatophyta</taxon>
        <taxon>Magnoliopsida</taxon>
        <taxon>Ranunculales</taxon>
        <taxon>Ranunculaceae</taxon>
        <taxon>Thalictroideae</taxon>
        <taxon>Aquilegia</taxon>
    </lineage>
</organism>
<evidence type="ECO:0000313" key="1">
    <source>
        <dbReference type="EMBL" id="PIA63152.1"/>
    </source>
</evidence>
<dbReference type="PANTHER" id="PTHR36360">
    <property type="entry name" value="ACTIN T1-LIKE PROTEIN"/>
    <property type="match status" value="1"/>
</dbReference>
<accession>A0A2G5F589</accession>
<proteinExistence type="predicted"/>
<sequence length="99" mass="12479">MERFFANAYRGDPGVPHADRERFGNIWIGSFAFAAISWFNPYFWQLSRQINWHDRAMLFEQYHWKKALEKRQPYKFLWNKHMNKDLRDSYYFNRRVYFR</sequence>
<keyword evidence="2" id="KW-1185">Reference proteome</keyword>
<dbReference type="InParanoid" id="A0A2G5F589"/>
<dbReference type="AlphaFoldDB" id="A0A2G5F589"/>